<dbReference type="Pfam" id="PF21666">
    <property type="entry name" value="DUF4246_N"/>
    <property type="match status" value="1"/>
</dbReference>
<dbReference type="Proteomes" id="UP000006701">
    <property type="component" value="Unassembled WGS sequence"/>
</dbReference>
<protein>
    <submittedName>
        <fullName evidence="3">Uncharacterized protein</fullName>
    </submittedName>
</protein>
<dbReference type="PANTHER" id="PTHR33119:SF1">
    <property type="entry name" value="FE2OG DIOXYGENASE DOMAIN-CONTAINING PROTEIN"/>
    <property type="match status" value="1"/>
</dbReference>
<evidence type="ECO:0000313" key="4">
    <source>
        <dbReference type="Proteomes" id="UP000006701"/>
    </source>
</evidence>
<name>A1CS38_ASPCL</name>
<evidence type="ECO:0000259" key="2">
    <source>
        <dbReference type="Pfam" id="PF21666"/>
    </source>
</evidence>
<dbReference type="eggNOG" id="ENOG502QQIE">
    <property type="taxonomic scope" value="Eukaryota"/>
</dbReference>
<accession>A1CS38</accession>
<dbReference type="OrthoDB" id="415532at2759"/>
<feature type="domain" description="DUF4246" evidence="1">
    <location>
        <begin position="121"/>
        <end position="568"/>
    </location>
</feature>
<dbReference type="HOGENOM" id="CLU_012066_2_0_1"/>
<reference evidence="3 4" key="1">
    <citation type="journal article" date="2008" name="PLoS Genet.">
        <title>Genomic islands in the pathogenic filamentous fungus Aspergillus fumigatus.</title>
        <authorList>
            <person name="Fedorova N.D."/>
            <person name="Khaldi N."/>
            <person name="Joardar V.S."/>
            <person name="Maiti R."/>
            <person name="Amedeo P."/>
            <person name="Anderson M.J."/>
            <person name="Crabtree J."/>
            <person name="Silva J.C."/>
            <person name="Badger J.H."/>
            <person name="Albarraq A."/>
            <person name="Angiuoli S."/>
            <person name="Bussey H."/>
            <person name="Bowyer P."/>
            <person name="Cotty P.J."/>
            <person name="Dyer P.S."/>
            <person name="Egan A."/>
            <person name="Galens K."/>
            <person name="Fraser-Liggett C.M."/>
            <person name="Haas B.J."/>
            <person name="Inman J.M."/>
            <person name="Kent R."/>
            <person name="Lemieux S."/>
            <person name="Malavazi I."/>
            <person name="Orvis J."/>
            <person name="Roemer T."/>
            <person name="Ronning C.M."/>
            <person name="Sundaram J.P."/>
            <person name="Sutton G."/>
            <person name="Turner G."/>
            <person name="Venter J.C."/>
            <person name="White O.R."/>
            <person name="Whitty B.R."/>
            <person name="Youngman P."/>
            <person name="Wolfe K.H."/>
            <person name="Goldman G.H."/>
            <person name="Wortman J.R."/>
            <person name="Jiang B."/>
            <person name="Denning D.W."/>
            <person name="Nierman W.C."/>
        </authorList>
    </citation>
    <scope>NUCLEOTIDE SEQUENCE [LARGE SCALE GENOMIC DNA]</scope>
    <source>
        <strain evidence="4">ATCC 1007 / CBS 513.65 / DSM 816 / NCTC 3887 / NRRL 1</strain>
    </source>
</reference>
<dbReference type="RefSeq" id="XP_001269885.1">
    <property type="nucleotide sequence ID" value="XM_001269884.1"/>
</dbReference>
<dbReference type="EMBL" id="DS027059">
    <property type="protein sequence ID" value="EAW08459.1"/>
    <property type="molecule type" value="Genomic_DNA"/>
</dbReference>
<dbReference type="Pfam" id="PF14033">
    <property type="entry name" value="DUF4246"/>
    <property type="match status" value="1"/>
</dbReference>
<dbReference type="InterPro" id="IPR049207">
    <property type="entry name" value="DUF4246_N"/>
</dbReference>
<organism evidence="3 4">
    <name type="scientific">Aspergillus clavatus (strain ATCC 1007 / CBS 513.65 / DSM 816 / NCTC 3887 / NRRL 1 / QM 1276 / 107)</name>
    <dbReference type="NCBI Taxonomy" id="344612"/>
    <lineage>
        <taxon>Eukaryota</taxon>
        <taxon>Fungi</taxon>
        <taxon>Dikarya</taxon>
        <taxon>Ascomycota</taxon>
        <taxon>Pezizomycotina</taxon>
        <taxon>Eurotiomycetes</taxon>
        <taxon>Eurotiomycetidae</taxon>
        <taxon>Eurotiales</taxon>
        <taxon>Aspergillaceae</taxon>
        <taxon>Aspergillus</taxon>
        <taxon>Aspergillus subgen. Fumigati</taxon>
    </lineage>
</organism>
<dbReference type="STRING" id="344612.A1CS38"/>
<proteinExistence type="predicted"/>
<dbReference type="InterPro" id="IPR025340">
    <property type="entry name" value="DUF4246"/>
</dbReference>
<dbReference type="VEuPathDB" id="FungiDB:ACLA_031940"/>
<dbReference type="OMA" id="EHICAAA"/>
<dbReference type="GeneID" id="4701999"/>
<dbReference type="PANTHER" id="PTHR33119">
    <property type="entry name" value="IFI3P"/>
    <property type="match status" value="1"/>
</dbReference>
<dbReference type="InterPro" id="IPR049192">
    <property type="entry name" value="DUF4246_C"/>
</dbReference>
<evidence type="ECO:0000313" key="3">
    <source>
        <dbReference type="EMBL" id="EAW08459.1"/>
    </source>
</evidence>
<keyword evidence="4" id="KW-1185">Reference proteome</keyword>
<evidence type="ECO:0000259" key="1">
    <source>
        <dbReference type="Pfam" id="PF14033"/>
    </source>
</evidence>
<sequence length="633" mass="73214">MFQSLPLQEPFMAMPKSQDSKLVLPGFGLPLDYAPMEQNIYGVQNRSLFPTSLDDRDIAKGDVEMLISSSQPVLTLRELGMVRVMERITDLPDWHKMIFDPEVAKTWKKEAMSVGEDITQNMADWIIEELKFKATIYEHTHVVSLYNGDVAKSDHTVPDSFRDQLKTAIRELDEVPPDMKFYNPGAQYVQRDLVPTAFFPLVYGRTRILKDKIIGLDDALENAGQGVVIPVPSETLAREAMTWRVAARADLTIQPYSRKFQILPTDLELKEDGKWHIVSYINNLHPVNHRSIYAMIEDLFNMTVCQWNATLTPLKDMLHSRARIEFKKAEYYPISKEVEEQLPKTRPGEAQAEYEDRLEAWRMAHMKVVQPDAGKFLPWAVPPWMMSMLPPDLPTPVRIEQGVELDKDYGRRGLQFFLRIASYDLTPERPYFQSDWHCEGQMNEHVIAMMHYVFHMDNVQDPVLEFRQISEIASLLDVEHEHNDHAWLKQVYDLEVGEPSVQVIGKIRSTLGRAVTYPSTLQHRMNRFGLVDKTRPGSAKAVIIFLIDPNVRIISTANIPPQRLDWTFDGVNPQELDGLNHMLDKLTREFRERKDSLPISMNEARRLHDEVYWERAEYTKYQQAAFCSNLVSL</sequence>
<feature type="domain" description="DUF4246" evidence="2">
    <location>
        <begin position="24"/>
        <end position="110"/>
    </location>
</feature>
<gene>
    <name evidence="3" type="ORF">ACLA_031940</name>
</gene>
<dbReference type="AlphaFoldDB" id="A1CS38"/>
<dbReference type="KEGG" id="act:ACLA_031940"/>